<dbReference type="PANTHER" id="PTHR24098:SF0">
    <property type="entry name" value="OUTER SEGMENT 5"/>
    <property type="match status" value="1"/>
</dbReference>
<evidence type="ECO:0000313" key="8">
    <source>
        <dbReference type="Proteomes" id="UP000291343"/>
    </source>
</evidence>
<feature type="repeat" description="WD" evidence="4">
    <location>
        <begin position="182"/>
        <end position="214"/>
    </location>
</feature>
<dbReference type="GO" id="GO:0060271">
    <property type="term" value="P:cilium assembly"/>
    <property type="evidence" value="ECO:0007669"/>
    <property type="project" value="TreeGrafter"/>
</dbReference>
<dbReference type="Gene3D" id="2.130.10.10">
    <property type="entry name" value="YVTN repeat-like/Quinoprotein amine dehydrogenase"/>
    <property type="match status" value="2"/>
</dbReference>
<dbReference type="Pfam" id="PF23335">
    <property type="entry name" value="Beta-prop_IFT80_2nd"/>
    <property type="match status" value="1"/>
</dbReference>
<keyword evidence="3" id="KW-0966">Cell projection</keyword>
<dbReference type="InterPro" id="IPR036322">
    <property type="entry name" value="WD40_repeat_dom_sf"/>
</dbReference>
<gene>
    <name evidence="7" type="ORF">LSTR_LSTR006392</name>
</gene>
<dbReference type="PANTHER" id="PTHR24098">
    <property type="entry name" value="OUTER SEGMENT 5"/>
    <property type="match status" value="1"/>
</dbReference>
<evidence type="ECO:0000259" key="5">
    <source>
        <dbReference type="Pfam" id="PF23335"/>
    </source>
</evidence>
<dbReference type="Proteomes" id="UP000291343">
    <property type="component" value="Unassembled WGS sequence"/>
</dbReference>
<dbReference type="SMART" id="SM00320">
    <property type="entry name" value="WD40"/>
    <property type="match status" value="6"/>
</dbReference>
<dbReference type="FunFam" id="1.25.40.470:FF:000007">
    <property type="entry name" value="Intraflagellar transport 80 homolog (Chlamydomonas)"/>
    <property type="match status" value="1"/>
</dbReference>
<organism evidence="7 8">
    <name type="scientific">Laodelphax striatellus</name>
    <name type="common">Small brown planthopper</name>
    <name type="synonym">Delphax striatella</name>
    <dbReference type="NCBI Taxonomy" id="195883"/>
    <lineage>
        <taxon>Eukaryota</taxon>
        <taxon>Metazoa</taxon>
        <taxon>Ecdysozoa</taxon>
        <taxon>Arthropoda</taxon>
        <taxon>Hexapoda</taxon>
        <taxon>Insecta</taxon>
        <taxon>Pterygota</taxon>
        <taxon>Neoptera</taxon>
        <taxon>Paraneoptera</taxon>
        <taxon>Hemiptera</taxon>
        <taxon>Auchenorrhyncha</taxon>
        <taxon>Fulgoroidea</taxon>
        <taxon>Delphacidae</taxon>
        <taxon>Criomorphinae</taxon>
        <taxon>Laodelphax</taxon>
    </lineage>
</organism>
<name>A0A482WWX5_LAOST</name>
<dbReference type="OrthoDB" id="408728at2759"/>
<dbReference type="GO" id="GO:0030992">
    <property type="term" value="C:intraciliary transport particle B"/>
    <property type="evidence" value="ECO:0007669"/>
    <property type="project" value="TreeGrafter"/>
</dbReference>
<reference evidence="7 8" key="1">
    <citation type="journal article" date="2017" name="Gigascience">
        <title>Genome sequence of the small brown planthopper, Laodelphax striatellus.</title>
        <authorList>
            <person name="Zhu J."/>
            <person name="Jiang F."/>
            <person name="Wang X."/>
            <person name="Yang P."/>
            <person name="Bao Y."/>
            <person name="Zhao W."/>
            <person name="Wang W."/>
            <person name="Lu H."/>
            <person name="Wang Q."/>
            <person name="Cui N."/>
            <person name="Li J."/>
            <person name="Chen X."/>
            <person name="Luo L."/>
            <person name="Yu J."/>
            <person name="Kang L."/>
            <person name="Cui F."/>
        </authorList>
    </citation>
    <scope>NUCLEOTIDE SEQUENCE [LARGE SCALE GENOMIC DNA]</scope>
    <source>
        <strain evidence="7">Lst14</strain>
    </source>
</reference>
<dbReference type="AlphaFoldDB" id="A0A482WWX5"/>
<evidence type="ECO:0000259" key="6">
    <source>
        <dbReference type="Pfam" id="PF23387"/>
    </source>
</evidence>
<protein>
    <recommendedName>
        <fullName evidence="9">Intraflagellar transport protein 80 homolog</fullName>
    </recommendedName>
</protein>
<dbReference type="InterPro" id="IPR056456">
    <property type="entry name" value="Beta-prop_IFT80_2nd"/>
</dbReference>
<dbReference type="EMBL" id="QKKF02022824">
    <property type="protein sequence ID" value="RZF37993.1"/>
    <property type="molecule type" value="Genomic_DNA"/>
</dbReference>
<feature type="domain" description="IFT80/172/WDR35 TPR" evidence="6">
    <location>
        <begin position="614"/>
        <end position="759"/>
    </location>
</feature>
<evidence type="ECO:0000313" key="7">
    <source>
        <dbReference type="EMBL" id="RZF37993.1"/>
    </source>
</evidence>
<dbReference type="InParanoid" id="A0A482WWX5"/>
<evidence type="ECO:0000256" key="3">
    <source>
        <dbReference type="ARBA" id="ARBA00023273"/>
    </source>
</evidence>
<dbReference type="PROSITE" id="PS50082">
    <property type="entry name" value="WD_REPEATS_2"/>
    <property type="match status" value="2"/>
</dbReference>
<accession>A0A482WWX5</accession>
<proteinExistence type="predicted"/>
<evidence type="ECO:0000256" key="4">
    <source>
        <dbReference type="PROSITE-ProRule" id="PRU00221"/>
    </source>
</evidence>
<comment type="subcellular location">
    <subcellularLocation>
        <location evidence="1">Cell projection</location>
        <location evidence="1">Cilium</location>
    </subcellularLocation>
</comment>
<dbReference type="STRING" id="195883.A0A482WWX5"/>
<dbReference type="InterPro" id="IPR001680">
    <property type="entry name" value="WD40_rpt"/>
</dbReference>
<dbReference type="InterPro" id="IPR015943">
    <property type="entry name" value="WD40/YVTN_repeat-like_dom_sf"/>
</dbReference>
<evidence type="ECO:0000256" key="2">
    <source>
        <dbReference type="ARBA" id="ARBA00023069"/>
    </source>
</evidence>
<dbReference type="SMR" id="A0A482WWX5"/>
<dbReference type="FunFam" id="2.130.10.10:FF:000298">
    <property type="entry name" value="Intraflagellar transport 80 homolog (Chlamydomonas)"/>
    <property type="match status" value="1"/>
</dbReference>
<dbReference type="Pfam" id="PF00400">
    <property type="entry name" value="WD40"/>
    <property type="match status" value="4"/>
</dbReference>
<keyword evidence="8" id="KW-1185">Reference proteome</keyword>
<dbReference type="FunCoup" id="A0A482WWX5">
    <property type="interactions" value="189"/>
</dbReference>
<dbReference type="Pfam" id="PF23387">
    <property type="entry name" value="TPR_IFT80_172"/>
    <property type="match status" value="1"/>
</dbReference>
<comment type="caution">
    <text evidence="7">The sequence shown here is derived from an EMBL/GenBank/DDBJ whole genome shotgun (WGS) entry which is preliminary data.</text>
</comment>
<dbReference type="FunFam" id="2.130.10.10:FF:001115">
    <property type="entry name" value="Intraflagellar transport 80 homolog (Chlamydomonas)"/>
    <property type="match status" value="1"/>
</dbReference>
<evidence type="ECO:0008006" key="9">
    <source>
        <dbReference type="Google" id="ProtNLM"/>
    </source>
</evidence>
<dbReference type="SUPFAM" id="SSF50978">
    <property type="entry name" value="WD40 repeat-like"/>
    <property type="match status" value="1"/>
</dbReference>
<evidence type="ECO:0000256" key="1">
    <source>
        <dbReference type="ARBA" id="ARBA00004138"/>
    </source>
</evidence>
<keyword evidence="4" id="KW-0853">WD repeat</keyword>
<dbReference type="PROSITE" id="PS50294">
    <property type="entry name" value="WD_REPEATS_REGION"/>
    <property type="match status" value="2"/>
</dbReference>
<dbReference type="GO" id="GO:0005929">
    <property type="term" value="C:cilium"/>
    <property type="evidence" value="ECO:0007669"/>
    <property type="project" value="UniProtKB-SubCell"/>
</dbReference>
<dbReference type="InterPro" id="IPR056157">
    <property type="entry name" value="TPR_IFT80_172_dom"/>
</dbReference>
<keyword evidence="2" id="KW-0969">Cilium</keyword>
<feature type="domain" description="IFT80 second beta-propeller" evidence="5">
    <location>
        <begin position="298"/>
        <end position="584"/>
    </location>
</feature>
<dbReference type="Gene3D" id="1.25.40.470">
    <property type="match status" value="1"/>
</dbReference>
<sequence length="763" mass="84890">MRFKISFPKESVHTDVVCCVGWNNSEEIFSLGDDHVLMKWNLVTSETTKVCELPADIYPIDLHSFSRNQGKKQGVDQLLVTSSDGRFHLLGKNGRIEKSVIAHKGAALVGRWSHDGASLLTAGEDGQVKIWSRSGMLRSTVVQGSSVVYSTCWSPDSTHILYTSGKTLVIKPLAPNTKANCWKAHDGIVLKVAWNYGKGLIVSGGEDCKYKVWDSYGRLFYSSFPHEYPITALAWSPLGDLFCVGSYNTLRLCDRAGWSHCLEKPPTGSIYSLAWSSDGTQVAGACANRSVILAHVIERRLEWKNIEAVMTGRKTIMVRDVNSDAKDKLELPERIIHLALGYKRLVVITPAQCYVYLTSNLNTPIIIELKEGCVSVVILAEKHFLIVEKSSMGLYSYEGRLISTPKWPASALSYDSLNVMHITLSPETIALRDNADDKVIHLYETSGDGSTVSFSHTLGVMEIALSQAGSAADRQLALIDRNRDLFIATVVARGSINRKIEKLGVMVQSMCWNSSVNMLAGIQDTALTVWYYPSVLFSDQRLTRRTTVMKDATEFGKSPSVVSFEGSHIGVRRSDGALINSCISSHITILHGYTSSNLWQDALRLCRALKDETIWACLAAMAVKAKHLTTAEEAYAAINQVDKVAYIQHIKKIPLPAAQLAEMSLLGGNVQDAESLLLQNGLVFRAIMTNLLTHNWNRALELAVKHKTHVDTVLLHRKQYLSAFDKTETNRRFMQFTNEVDLDEDKIEQKIAFEYEKEKSLVH</sequence>
<feature type="repeat" description="WD" evidence="4">
    <location>
        <begin position="100"/>
        <end position="132"/>
    </location>
</feature>